<keyword evidence="5" id="KW-0256">Endoplasmic reticulum</keyword>
<evidence type="ECO:0000313" key="9">
    <source>
        <dbReference type="EMBL" id="EPT02651.1"/>
    </source>
</evidence>
<dbReference type="Pfam" id="PF03901">
    <property type="entry name" value="Glyco_transf_22"/>
    <property type="match status" value="1"/>
</dbReference>
<evidence type="ECO:0000256" key="6">
    <source>
        <dbReference type="ARBA" id="ARBA00022989"/>
    </source>
</evidence>
<evidence type="ECO:0000256" key="8">
    <source>
        <dbReference type="SAM" id="Phobius"/>
    </source>
</evidence>
<dbReference type="GO" id="GO:0016757">
    <property type="term" value="F:glycosyltransferase activity"/>
    <property type="evidence" value="ECO:0007669"/>
    <property type="project" value="UniProtKB-KW"/>
</dbReference>
<evidence type="ECO:0000256" key="1">
    <source>
        <dbReference type="ARBA" id="ARBA00004477"/>
    </source>
</evidence>
<keyword evidence="2" id="KW-0328">Glycosyltransferase</keyword>
<dbReference type="STRING" id="743788.S8FMY0"/>
<dbReference type="Proteomes" id="UP000015241">
    <property type="component" value="Unassembled WGS sequence"/>
</dbReference>
<feature type="transmembrane region" description="Helical" evidence="8">
    <location>
        <begin position="52"/>
        <end position="71"/>
    </location>
</feature>
<keyword evidence="6 8" id="KW-1133">Transmembrane helix</keyword>
<keyword evidence="7 8" id="KW-0472">Membrane</keyword>
<evidence type="ECO:0000256" key="2">
    <source>
        <dbReference type="ARBA" id="ARBA00022676"/>
    </source>
</evidence>
<dbReference type="GO" id="GO:0005789">
    <property type="term" value="C:endoplasmic reticulum membrane"/>
    <property type="evidence" value="ECO:0007669"/>
    <property type="project" value="UniProtKB-SubCell"/>
</dbReference>
<evidence type="ECO:0000256" key="7">
    <source>
        <dbReference type="ARBA" id="ARBA00023136"/>
    </source>
</evidence>
<sequence>MVVHVVLSHVIVGSMVILSIFWHQEPRVLTPLLVPFVVVVAQTSQIRRMGRAFWFSWFLSNAVLAVVFGVLHQGGVIPSLMNLHDRLGLINSTAPPDFKGTLASVVYWKTYPPQWHMLALSVEDVASGRFNLTDLKDTPSTQVVEHVVATPARETLVVAPLYALQDITEEERKCFGLRDRIFPHLDSDHVSEAMTMGWKDGLSLGIFNVDTTCLEVGTTRGVGVDISAK</sequence>
<name>S8FMY0_FOMSC</name>
<keyword evidence="4 8" id="KW-0812">Transmembrane</keyword>
<accession>S8FMY0</accession>
<dbReference type="FunCoup" id="S8FMY0">
    <property type="interactions" value="94"/>
</dbReference>
<dbReference type="InterPro" id="IPR005599">
    <property type="entry name" value="GPI_mannosylTrfase"/>
</dbReference>
<evidence type="ECO:0000256" key="3">
    <source>
        <dbReference type="ARBA" id="ARBA00022679"/>
    </source>
</evidence>
<dbReference type="InParanoid" id="S8FMY0"/>
<evidence type="ECO:0000256" key="4">
    <source>
        <dbReference type="ARBA" id="ARBA00022692"/>
    </source>
</evidence>
<evidence type="ECO:0000256" key="5">
    <source>
        <dbReference type="ARBA" id="ARBA00022824"/>
    </source>
</evidence>
<organism evidence="9 10">
    <name type="scientific">Fomitopsis schrenkii</name>
    <name type="common">Brown rot fungus</name>
    <dbReference type="NCBI Taxonomy" id="2126942"/>
    <lineage>
        <taxon>Eukaryota</taxon>
        <taxon>Fungi</taxon>
        <taxon>Dikarya</taxon>
        <taxon>Basidiomycota</taxon>
        <taxon>Agaricomycotina</taxon>
        <taxon>Agaricomycetes</taxon>
        <taxon>Polyporales</taxon>
        <taxon>Fomitopsis</taxon>
    </lineage>
</organism>
<evidence type="ECO:0000313" key="10">
    <source>
        <dbReference type="Proteomes" id="UP000015241"/>
    </source>
</evidence>
<keyword evidence="3" id="KW-0808">Transferase</keyword>
<dbReference type="EMBL" id="KE504134">
    <property type="protein sequence ID" value="EPT02651.1"/>
    <property type="molecule type" value="Genomic_DNA"/>
</dbReference>
<dbReference type="AlphaFoldDB" id="S8FMY0"/>
<comment type="subcellular location">
    <subcellularLocation>
        <location evidence="1">Endoplasmic reticulum membrane</location>
        <topology evidence="1">Multi-pass membrane protein</topology>
    </subcellularLocation>
</comment>
<gene>
    <name evidence="9" type="ORF">FOMPIDRAFT_52382</name>
</gene>
<proteinExistence type="predicted"/>
<keyword evidence="10" id="KW-1185">Reference proteome</keyword>
<protein>
    <submittedName>
        <fullName evidence="9">Uncharacterized protein</fullName>
    </submittedName>
</protein>
<feature type="transmembrane region" description="Helical" evidence="8">
    <location>
        <begin position="6"/>
        <end position="22"/>
    </location>
</feature>
<reference evidence="9 10" key="1">
    <citation type="journal article" date="2012" name="Science">
        <title>The Paleozoic origin of enzymatic lignin decomposition reconstructed from 31 fungal genomes.</title>
        <authorList>
            <person name="Floudas D."/>
            <person name="Binder M."/>
            <person name="Riley R."/>
            <person name="Barry K."/>
            <person name="Blanchette R.A."/>
            <person name="Henrissat B."/>
            <person name="Martinez A.T."/>
            <person name="Otillar R."/>
            <person name="Spatafora J.W."/>
            <person name="Yadav J.S."/>
            <person name="Aerts A."/>
            <person name="Benoit I."/>
            <person name="Boyd A."/>
            <person name="Carlson A."/>
            <person name="Copeland A."/>
            <person name="Coutinho P.M."/>
            <person name="de Vries R.P."/>
            <person name="Ferreira P."/>
            <person name="Findley K."/>
            <person name="Foster B."/>
            <person name="Gaskell J."/>
            <person name="Glotzer D."/>
            <person name="Gorecki P."/>
            <person name="Heitman J."/>
            <person name="Hesse C."/>
            <person name="Hori C."/>
            <person name="Igarashi K."/>
            <person name="Jurgens J.A."/>
            <person name="Kallen N."/>
            <person name="Kersten P."/>
            <person name="Kohler A."/>
            <person name="Kuees U."/>
            <person name="Kumar T.K.A."/>
            <person name="Kuo A."/>
            <person name="LaButti K."/>
            <person name="Larrondo L.F."/>
            <person name="Lindquist E."/>
            <person name="Ling A."/>
            <person name="Lombard V."/>
            <person name="Lucas S."/>
            <person name="Lundell T."/>
            <person name="Martin R."/>
            <person name="McLaughlin D.J."/>
            <person name="Morgenstern I."/>
            <person name="Morin E."/>
            <person name="Murat C."/>
            <person name="Nagy L.G."/>
            <person name="Nolan M."/>
            <person name="Ohm R.A."/>
            <person name="Patyshakuliyeva A."/>
            <person name="Rokas A."/>
            <person name="Ruiz-Duenas F.J."/>
            <person name="Sabat G."/>
            <person name="Salamov A."/>
            <person name="Samejima M."/>
            <person name="Schmutz J."/>
            <person name="Slot J.C."/>
            <person name="St John F."/>
            <person name="Stenlid J."/>
            <person name="Sun H."/>
            <person name="Sun S."/>
            <person name="Syed K."/>
            <person name="Tsang A."/>
            <person name="Wiebenga A."/>
            <person name="Young D."/>
            <person name="Pisabarro A."/>
            <person name="Eastwood D.C."/>
            <person name="Martin F."/>
            <person name="Cullen D."/>
            <person name="Grigoriev I.V."/>
            <person name="Hibbett D.S."/>
        </authorList>
    </citation>
    <scope>NUCLEOTIDE SEQUENCE</scope>
    <source>
        <strain evidence="10">FP-58527</strain>
    </source>
</reference>
<dbReference type="OrthoDB" id="10066429at2759"/>
<dbReference type="HOGENOM" id="CLU_098353_0_0_1"/>